<protein>
    <recommendedName>
        <fullName evidence="3">F-box domain-containing protein</fullName>
    </recommendedName>
</protein>
<evidence type="ECO:0000313" key="2">
    <source>
        <dbReference type="Proteomes" id="UP000521943"/>
    </source>
</evidence>
<accession>A0A8H6M3U4</accession>
<dbReference type="SUPFAM" id="SSF52047">
    <property type="entry name" value="RNI-like"/>
    <property type="match status" value="1"/>
</dbReference>
<evidence type="ECO:0000313" key="1">
    <source>
        <dbReference type="EMBL" id="KAF6750527.1"/>
    </source>
</evidence>
<dbReference type="Proteomes" id="UP000521943">
    <property type="component" value="Unassembled WGS sequence"/>
</dbReference>
<proteinExistence type="predicted"/>
<keyword evidence="2" id="KW-1185">Reference proteome</keyword>
<dbReference type="InterPro" id="IPR032675">
    <property type="entry name" value="LRR_dom_sf"/>
</dbReference>
<evidence type="ECO:0008006" key="3">
    <source>
        <dbReference type="Google" id="ProtNLM"/>
    </source>
</evidence>
<sequence length="589" mass="66308">MSSPFTSILNTNYVPSEQEIKVITQFLEGPELALSGIQVQIEKHEAILQDLRVKRDLLQSTVDDHRTIISPARRLPDDTLREIFVRCLPQDHNATMYAGDAPILICHICSRWREVALTTPILWASLHVPIYAMPKGWTQDSSLEKLLCDRDEGVKNWIERSGALPLSLSFAPPYEPSPSFPSCIDLRRILCTLNPVLQRCIEVDIRCAGSPEDVSTAFDIPEWKDRYPFLEAQKVRLHLDPIGPYATWIKWKDSLRQQADNVLRKFGVSRSKRLTSLALYSLGFPRRASDFLTQYASLSQLQVLRLQSQDPSDLETWPPRETYGEIPIFQILQQCPMLIIFDANVCSLGDVNQSQIGTLIHNNLQYLSLYFSISHRPFLAPLFKVCEWPAMKSLLPLIQAAVGQSLASLTLNCGFWLVDDFPNFPNLIQLHLDYYGRDIVSRPETEHVDGHGKALHGKTASGIFAALTPSATGTPPHSCPLLRYLKWEGNTHFSDESLSDLLLARASSPHSSGPFKQVHIKFNYGRNTERIVERCATLVLDGLDLYLTQMEGEPKLTLPNPLVAKAGLSVQPNVFAFGWDGYLLSPVLL</sequence>
<gene>
    <name evidence="1" type="ORF">DFP72DRAFT_1172834</name>
</gene>
<dbReference type="OrthoDB" id="3221235at2759"/>
<dbReference type="Gene3D" id="3.80.10.10">
    <property type="entry name" value="Ribonuclease Inhibitor"/>
    <property type="match status" value="1"/>
</dbReference>
<reference evidence="1 2" key="1">
    <citation type="submission" date="2020-07" db="EMBL/GenBank/DDBJ databases">
        <title>Comparative genomics of pyrophilous fungi reveals a link between fire events and developmental genes.</title>
        <authorList>
            <consortium name="DOE Joint Genome Institute"/>
            <person name="Steindorff A.S."/>
            <person name="Carver A."/>
            <person name="Calhoun S."/>
            <person name="Stillman K."/>
            <person name="Liu H."/>
            <person name="Lipzen A."/>
            <person name="Pangilinan J."/>
            <person name="Labutti K."/>
            <person name="Bruns T.D."/>
            <person name="Grigoriev I.V."/>
        </authorList>
    </citation>
    <scope>NUCLEOTIDE SEQUENCE [LARGE SCALE GENOMIC DNA]</scope>
    <source>
        <strain evidence="1 2">CBS 144469</strain>
    </source>
</reference>
<organism evidence="1 2">
    <name type="scientific">Ephemerocybe angulata</name>
    <dbReference type="NCBI Taxonomy" id="980116"/>
    <lineage>
        <taxon>Eukaryota</taxon>
        <taxon>Fungi</taxon>
        <taxon>Dikarya</taxon>
        <taxon>Basidiomycota</taxon>
        <taxon>Agaricomycotina</taxon>
        <taxon>Agaricomycetes</taxon>
        <taxon>Agaricomycetidae</taxon>
        <taxon>Agaricales</taxon>
        <taxon>Agaricineae</taxon>
        <taxon>Psathyrellaceae</taxon>
        <taxon>Ephemerocybe</taxon>
    </lineage>
</organism>
<dbReference type="EMBL" id="JACGCI010000056">
    <property type="protein sequence ID" value="KAF6750527.1"/>
    <property type="molecule type" value="Genomic_DNA"/>
</dbReference>
<dbReference type="AlphaFoldDB" id="A0A8H6M3U4"/>
<name>A0A8H6M3U4_9AGAR</name>
<comment type="caution">
    <text evidence="1">The sequence shown here is derived from an EMBL/GenBank/DDBJ whole genome shotgun (WGS) entry which is preliminary data.</text>
</comment>